<proteinExistence type="predicted"/>
<feature type="repeat" description="RCC1" evidence="1">
    <location>
        <begin position="574"/>
        <end position="625"/>
    </location>
</feature>
<dbReference type="Proteomes" id="UP001497497">
    <property type="component" value="Unassembled WGS sequence"/>
</dbReference>
<dbReference type="PANTHER" id="PTHR45982">
    <property type="entry name" value="REGULATOR OF CHROMOSOME CONDENSATION"/>
    <property type="match status" value="1"/>
</dbReference>
<dbReference type="Gene3D" id="2.130.10.30">
    <property type="entry name" value="Regulator of chromosome condensation 1/beta-lactamase-inhibitor protein II"/>
    <property type="match status" value="1"/>
</dbReference>
<feature type="repeat" description="RCC1" evidence="1">
    <location>
        <begin position="626"/>
        <end position="677"/>
    </location>
</feature>
<feature type="compositionally biased region" description="Polar residues" evidence="2">
    <location>
        <begin position="122"/>
        <end position="133"/>
    </location>
</feature>
<feature type="region of interest" description="Disordered" evidence="2">
    <location>
        <begin position="1024"/>
        <end position="1043"/>
    </location>
</feature>
<feature type="region of interest" description="Disordered" evidence="2">
    <location>
        <begin position="910"/>
        <end position="953"/>
    </location>
</feature>
<organism evidence="3 4">
    <name type="scientific">Lymnaea stagnalis</name>
    <name type="common">Great pond snail</name>
    <name type="synonym">Helix stagnalis</name>
    <dbReference type="NCBI Taxonomy" id="6523"/>
    <lineage>
        <taxon>Eukaryota</taxon>
        <taxon>Metazoa</taxon>
        <taxon>Spiralia</taxon>
        <taxon>Lophotrochozoa</taxon>
        <taxon>Mollusca</taxon>
        <taxon>Gastropoda</taxon>
        <taxon>Heterobranchia</taxon>
        <taxon>Euthyneura</taxon>
        <taxon>Panpulmonata</taxon>
        <taxon>Hygrophila</taxon>
        <taxon>Lymnaeoidea</taxon>
        <taxon>Lymnaeidae</taxon>
        <taxon>Lymnaea</taxon>
    </lineage>
</organism>
<dbReference type="InterPro" id="IPR051553">
    <property type="entry name" value="Ran_GTPase-activating"/>
</dbReference>
<evidence type="ECO:0008006" key="5">
    <source>
        <dbReference type="Google" id="ProtNLM"/>
    </source>
</evidence>
<dbReference type="Pfam" id="PF00415">
    <property type="entry name" value="RCC1"/>
    <property type="match status" value="5"/>
</dbReference>
<evidence type="ECO:0000313" key="4">
    <source>
        <dbReference type="Proteomes" id="UP001497497"/>
    </source>
</evidence>
<dbReference type="InterPro" id="IPR000408">
    <property type="entry name" value="Reg_chr_condens"/>
</dbReference>
<comment type="caution">
    <text evidence="3">The sequence shown here is derived from an EMBL/GenBank/DDBJ whole genome shotgun (WGS) entry which is preliminary data.</text>
</comment>
<evidence type="ECO:0000313" key="3">
    <source>
        <dbReference type="EMBL" id="CAL1526854.1"/>
    </source>
</evidence>
<dbReference type="EMBL" id="CAXITT010000009">
    <property type="protein sequence ID" value="CAL1526854.1"/>
    <property type="molecule type" value="Genomic_DNA"/>
</dbReference>
<name>A0AAV2GZN1_LYMST</name>
<dbReference type="PROSITE" id="PS50012">
    <property type="entry name" value="RCC1_3"/>
    <property type="match status" value="5"/>
</dbReference>
<keyword evidence="4" id="KW-1185">Reference proteome</keyword>
<dbReference type="InterPro" id="IPR009091">
    <property type="entry name" value="RCC1/BLIP-II"/>
</dbReference>
<accession>A0AAV2GZN1</accession>
<dbReference type="PANTHER" id="PTHR45982:SF1">
    <property type="entry name" value="REGULATOR OF CHROMOSOME CONDENSATION"/>
    <property type="match status" value="1"/>
</dbReference>
<feature type="repeat" description="RCC1" evidence="1">
    <location>
        <begin position="678"/>
        <end position="729"/>
    </location>
</feature>
<reference evidence="3 4" key="1">
    <citation type="submission" date="2024-04" db="EMBL/GenBank/DDBJ databases">
        <authorList>
            <consortium name="Genoscope - CEA"/>
            <person name="William W."/>
        </authorList>
    </citation>
    <scope>NUCLEOTIDE SEQUENCE [LARGE SCALE GENOMIC DNA]</scope>
</reference>
<feature type="compositionally biased region" description="Polar residues" evidence="2">
    <location>
        <begin position="1024"/>
        <end position="1034"/>
    </location>
</feature>
<feature type="repeat" description="RCC1" evidence="1">
    <location>
        <begin position="468"/>
        <end position="519"/>
    </location>
</feature>
<sequence>MKVLSCSCCDGHCGPNNGCNCPPCQQLDKEEEDFAKDQRTMPPPSQPIIDTWTWGQQPDVHKLQQCLSSILQEHQQLSLEAFSSSLSMTRLQQRIAVLERYFTALCRQNQGERRAPSRKRQANQSNLNKQKSSVVKPVEKATMGLARVGSRAALSFAFAFLRRAWRSGEDSDLCGELLQESLDALRSLPEATLFEEGSVSSVWLEVVERATKFLHFVVAGDLVGGTGGGHGGSSKIPVQDQQIALCLILELAVQKGALSSVLQAVLLLLNLWNNSHHDYDNRVSSSLVSAPLIPLLRRFEGIHNAKSKASHTGKYDENAVSPTECFLQHLTYPEEEETAVDLRQSAVVVMSHLDRLASPYLPVSSTQKSHCQAVTQEIIGLGWLSWANSTNATAPHILEVFNDLGGVQQIVCAERCLLALTRNGRVYTMYYSSDTQSPQPVVGFGEKEIVKLAAHADGKHYLALTSEGDVYSWGNGDGGRLGHGDNISRDEPTLITALSGKHIVQICAGSTYSAAISSSGDLYTWGRGNYGRLGHGSSEDQCYPSIVAALKGHRVIDVACGSGDAQTLAVTDTGAVYSWGDGDYGKLGRGGSDGCKAPKVIEKLMGQDVVKVYCGAQFSLALTKSGNIFSWGKGDNFRLGHGCEEHMRHPKQMEGLNGKRVRSLAIGSMHCVAVTEEGEVYSWGKNDQGQLGDESHANVTEPTLIPGLEGKHIVGASCGPSQSFFWSSSDQWTVGSRIPFIVDLSKGTFEQIDELLREVCDGMDGRSDWPPPQDKECIAVAGLNLLNLQLHAAICQTEDVEHLGLHQGTTLVESLKQRVVTLSSNNGVIGTVQRAAQAALQSGWSLLLPTPEERARALSSLLSSGGRDMTVMSSGQRFMTDLLVSSLMSDGGLETALHLAIKAEVKGIDDSKEKESDMKLKEDGGQEKDKRGEATGDAKSDDPLLDVQLGDGSDDREATIPLLQLIHQLFRNSSTHTLTKLQEEAKCGGIKTPEAETPENSPSLDLLLQFQRLLISRIFHSNSMSETQSPTSVGGDSKQMGGKEGTAGEIGYEMLGAASLLRKYCSLLVGHVSNILPTATSVGEMSARSFANVTAIINRDVTG</sequence>
<evidence type="ECO:0000256" key="1">
    <source>
        <dbReference type="PROSITE-ProRule" id="PRU00235"/>
    </source>
</evidence>
<feature type="non-terminal residue" evidence="3">
    <location>
        <position position="1103"/>
    </location>
</feature>
<dbReference type="FunFam" id="2.130.10.30:FF:000006">
    <property type="entry name" value="E3 ubiquitin-protein ligase HERC2 isoform X1"/>
    <property type="match status" value="1"/>
</dbReference>
<dbReference type="SUPFAM" id="SSF50985">
    <property type="entry name" value="RCC1/BLIP-II"/>
    <property type="match status" value="1"/>
</dbReference>
<gene>
    <name evidence="3" type="ORF">GSLYS_00001031001</name>
</gene>
<feature type="region of interest" description="Disordered" evidence="2">
    <location>
        <begin position="112"/>
        <end position="134"/>
    </location>
</feature>
<evidence type="ECO:0000256" key="2">
    <source>
        <dbReference type="SAM" id="MobiDB-lite"/>
    </source>
</evidence>
<feature type="repeat" description="RCC1" evidence="1">
    <location>
        <begin position="520"/>
        <end position="571"/>
    </location>
</feature>
<protein>
    <recommendedName>
        <fullName evidence="5">E3 ubiquitin-protein ligase HERC2</fullName>
    </recommendedName>
</protein>
<dbReference type="PRINTS" id="PR00633">
    <property type="entry name" value="RCCNDNSATION"/>
</dbReference>
<dbReference type="AlphaFoldDB" id="A0AAV2GZN1"/>
<feature type="compositionally biased region" description="Basic and acidic residues" evidence="2">
    <location>
        <begin position="910"/>
        <end position="942"/>
    </location>
</feature>